<evidence type="ECO:0000259" key="11">
    <source>
        <dbReference type="Pfam" id="PF00266"/>
    </source>
</evidence>
<evidence type="ECO:0000256" key="8">
    <source>
        <dbReference type="ARBA" id="ARBA00023014"/>
    </source>
</evidence>
<dbReference type="PIRSF" id="PIRSF005572">
    <property type="entry name" value="NifS"/>
    <property type="match status" value="1"/>
</dbReference>
<evidence type="ECO:0000256" key="10">
    <source>
        <dbReference type="RuleBase" id="RU004504"/>
    </source>
</evidence>
<gene>
    <name evidence="12" type="ORF">GPA22_08975</name>
</gene>
<evidence type="ECO:0000256" key="9">
    <source>
        <dbReference type="ARBA" id="ARBA00050776"/>
    </source>
</evidence>
<dbReference type="PANTHER" id="PTHR11601:SF34">
    <property type="entry name" value="CYSTEINE DESULFURASE"/>
    <property type="match status" value="1"/>
</dbReference>
<dbReference type="InterPro" id="IPR015424">
    <property type="entry name" value="PyrdxlP-dep_Trfase"/>
</dbReference>
<keyword evidence="13" id="KW-1185">Reference proteome</keyword>
<accession>A0ABX1PWQ5</accession>
<dbReference type="Pfam" id="PF00266">
    <property type="entry name" value="Aminotran_5"/>
    <property type="match status" value="1"/>
</dbReference>
<evidence type="ECO:0000256" key="3">
    <source>
        <dbReference type="ARBA" id="ARBA00012239"/>
    </source>
</evidence>
<dbReference type="RefSeq" id="WP_169255758.1">
    <property type="nucleotide sequence ID" value="NZ_WTVN01000011.1"/>
</dbReference>
<organism evidence="12 13">
    <name type="scientific">Aromatoleum toluvorans</name>
    <dbReference type="NCBI Taxonomy" id="92002"/>
    <lineage>
        <taxon>Bacteria</taxon>
        <taxon>Pseudomonadati</taxon>
        <taxon>Pseudomonadota</taxon>
        <taxon>Betaproteobacteria</taxon>
        <taxon>Rhodocyclales</taxon>
        <taxon>Rhodocyclaceae</taxon>
        <taxon>Aromatoleum</taxon>
    </lineage>
</organism>
<dbReference type="InterPro" id="IPR015422">
    <property type="entry name" value="PyrdxlP-dep_Trfase_small"/>
</dbReference>
<dbReference type="Gene3D" id="3.90.1150.10">
    <property type="entry name" value="Aspartate Aminotransferase, domain 1"/>
    <property type="match status" value="1"/>
</dbReference>
<sequence>MDARIYLDHNATTRPAPEVVAAMADCLAHCWGNPSSAHRLGAAAKERLKLARAQVAALLGAAAARIVFTASATEANHMAILGALAARPDKRHVVTSAVEHPASRLLFRHLESRGVRVTTLGVDTAGRLDLAALDAAIGDDTALLSLMWANNETGVLFPVAEIAAIARRRGVAFHCDAVQAAGRVPIDLAQLPVDLLTLSAHKFHGPKGIGALCVRKDLALPPLVFGHQERGRRGGTENLPAIVGFGIAAQLAARAATEDGPRIAALRDRLESGLRQRLPHTHIHGAAAGRLPNTSNLRFGTIDAEIVLDRLDRAGVCASSGSACAAGGTEPSPVLLAMGQTRAEALAALRFSLGRDTSAADIDRVLALLPDIVRPLSGAAA</sequence>
<dbReference type="EC" id="2.8.1.7" evidence="3"/>
<comment type="catalytic activity">
    <reaction evidence="9">
        <text>(sulfur carrier)-H + L-cysteine = (sulfur carrier)-SH + L-alanine</text>
        <dbReference type="Rhea" id="RHEA:43892"/>
        <dbReference type="Rhea" id="RHEA-COMP:14737"/>
        <dbReference type="Rhea" id="RHEA-COMP:14739"/>
        <dbReference type="ChEBI" id="CHEBI:29917"/>
        <dbReference type="ChEBI" id="CHEBI:35235"/>
        <dbReference type="ChEBI" id="CHEBI:57972"/>
        <dbReference type="ChEBI" id="CHEBI:64428"/>
        <dbReference type="EC" id="2.8.1.7"/>
    </reaction>
</comment>
<keyword evidence="7" id="KW-0408">Iron</keyword>
<evidence type="ECO:0000256" key="1">
    <source>
        <dbReference type="ARBA" id="ARBA00001933"/>
    </source>
</evidence>
<keyword evidence="6" id="KW-0663">Pyridoxal phosphate</keyword>
<dbReference type="EMBL" id="WTVN01000011">
    <property type="protein sequence ID" value="NMG43863.1"/>
    <property type="molecule type" value="Genomic_DNA"/>
</dbReference>
<keyword evidence="4" id="KW-0808">Transferase</keyword>
<keyword evidence="8" id="KW-0411">Iron-sulfur</keyword>
<evidence type="ECO:0000256" key="5">
    <source>
        <dbReference type="ARBA" id="ARBA00022723"/>
    </source>
</evidence>
<dbReference type="PROSITE" id="PS00595">
    <property type="entry name" value="AA_TRANSFER_CLASS_5"/>
    <property type="match status" value="1"/>
</dbReference>
<keyword evidence="5" id="KW-0479">Metal-binding</keyword>
<dbReference type="InterPro" id="IPR000192">
    <property type="entry name" value="Aminotrans_V_dom"/>
</dbReference>
<keyword evidence="12" id="KW-0032">Aminotransferase</keyword>
<feature type="domain" description="Aminotransferase class V" evidence="11">
    <location>
        <begin position="5"/>
        <end position="365"/>
    </location>
</feature>
<evidence type="ECO:0000256" key="2">
    <source>
        <dbReference type="ARBA" id="ARBA00006490"/>
    </source>
</evidence>
<dbReference type="SUPFAM" id="SSF53383">
    <property type="entry name" value="PLP-dependent transferases"/>
    <property type="match status" value="1"/>
</dbReference>
<protein>
    <recommendedName>
        <fullName evidence="3">cysteine desulfurase</fullName>
        <ecNumber evidence="3">2.8.1.7</ecNumber>
    </recommendedName>
</protein>
<dbReference type="InterPro" id="IPR020578">
    <property type="entry name" value="Aminotrans_V_PyrdxlP_BS"/>
</dbReference>
<dbReference type="InterPro" id="IPR016454">
    <property type="entry name" value="Cysteine_dSase"/>
</dbReference>
<comment type="cofactor">
    <cofactor evidence="1 10">
        <name>pyridoxal 5'-phosphate</name>
        <dbReference type="ChEBI" id="CHEBI:597326"/>
    </cofactor>
</comment>
<evidence type="ECO:0000313" key="13">
    <source>
        <dbReference type="Proteomes" id="UP000623795"/>
    </source>
</evidence>
<evidence type="ECO:0000256" key="6">
    <source>
        <dbReference type="ARBA" id="ARBA00022898"/>
    </source>
</evidence>
<name>A0ABX1PWQ5_9RHOO</name>
<dbReference type="InterPro" id="IPR015421">
    <property type="entry name" value="PyrdxlP-dep_Trfase_major"/>
</dbReference>
<dbReference type="Proteomes" id="UP000623795">
    <property type="component" value="Unassembled WGS sequence"/>
</dbReference>
<comment type="similarity">
    <text evidence="2">Belongs to the class-V pyridoxal-phosphate-dependent aminotransferase family. NifS/IscS subfamily.</text>
</comment>
<reference evidence="12 13" key="1">
    <citation type="submission" date="2019-12" db="EMBL/GenBank/DDBJ databases">
        <title>Comparative genomics gives insights into the taxonomy of the Azoarcus-Aromatoleum group and reveals separate origins of nif in the plant-associated Azoarcus and non-plant-associated Aromatoleum sub-groups.</title>
        <authorList>
            <person name="Lafos M."/>
            <person name="Maluk M."/>
            <person name="Batista M."/>
            <person name="Junghare M."/>
            <person name="Carmona M."/>
            <person name="Faoro H."/>
            <person name="Cruz L.M."/>
            <person name="Battistoni F."/>
            <person name="De Souza E."/>
            <person name="Pedrosa F."/>
            <person name="Chen W.-M."/>
            <person name="Poole P.S."/>
            <person name="Dixon R.A."/>
            <person name="James E.K."/>
        </authorList>
    </citation>
    <scope>NUCLEOTIDE SEQUENCE [LARGE SCALE GENOMIC DNA]</scope>
    <source>
        <strain evidence="12 13">Td21</strain>
    </source>
</reference>
<evidence type="ECO:0000256" key="4">
    <source>
        <dbReference type="ARBA" id="ARBA00022679"/>
    </source>
</evidence>
<evidence type="ECO:0000256" key="7">
    <source>
        <dbReference type="ARBA" id="ARBA00023004"/>
    </source>
</evidence>
<dbReference type="Gene3D" id="1.10.260.50">
    <property type="match status" value="1"/>
</dbReference>
<dbReference type="PANTHER" id="PTHR11601">
    <property type="entry name" value="CYSTEINE DESULFURYLASE FAMILY MEMBER"/>
    <property type="match status" value="1"/>
</dbReference>
<dbReference type="GO" id="GO:0008483">
    <property type="term" value="F:transaminase activity"/>
    <property type="evidence" value="ECO:0007669"/>
    <property type="project" value="UniProtKB-KW"/>
</dbReference>
<dbReference type="Gene3D" id="3.40.640.10">
    <property type="entry name" value="Type I PLP-dependent aspartate aminotransferase-like (Major domain)"/>
    <property type="match status" value="1"/>
</dbReference>
<evidence type="ECO:0000313" key="12">
    <source>
        <dbReference type="EMBL" id="NMG43863.1"/>
    </source>
</evidence>
<proteinExistence type="inferred from homology"/>
<comment type="caution">
    <text evidence="12">The sequence shown here is derived from an EMBL/GenBank/DDBJ whole genome shotgun (WGS) entry which is preliminary data.</text>
</comment>